<proteinExistence type="predicted"/>
<comment type="caution">
    <text evidence="1">The sequence shown here is derived from an EMBL/GenBank/DDBJ whole genome shotgun (WGS) entry which is preliminary data.</text>
</comment>
<protein>
    <submittedName>
        <fullName evidence="1">Uncharacterized protein</fullName>
    </submittedName>
</protein>
<sequence length="125" mass="15024">MDFIKEANDLARKVLNQKCLSLFSEARILGIERNRKFVFFFKNQAGLIFFNKDKEKLLQRLRDEYRKKKALYDKEDFIFYEVLGKTKDEIKHRDDEEEKILLKGIERLESVLKQAKENKRYGLSA</sequence>
<dbReference type="EMBL" id="VRMA01000023">
    <property type="protein sequence ID" value="TXK59031.1"/>
    <property type="molecule type" value="Genomic_DNA"/>
</dbReference>
<evidence type="ECO:0000313" key="1">
    <source>
        <dbReference type="EMBL" id="TXK59031.1"/>
    </source>
</evidence>
<gene>
    <name evidence="1" type="ORF">FVD16_02215</name>
</gene>
<evidence type="ECO:0000313" key="2">
    <source>
        <dbReference type="Proteomes" id="UP000321317"/>
    </source>
</evidence>
<reference evidence="1 2" key="1">
    <citation type="submission" date="2019-08" db="EMBL/GenBank/DDBJ databases">
        <title>Rapid identification of Enteric Bacteria from Whole Genome Sequences (WGS) using Average Nucleotide Identity (ANI).</title>
        <authorList>
            <person name="Lane C."/>
        </authorList>
    </citation>
    <scope>NUCLEOTIDE SEQUENCE [LARGE SCALE GENOMIC DNA]</scope>
    <source>
        <strain evidence="1 2">D4984</strain>
    </source>
</reference>
<accession>A0ABY3L3A3</accession>
<dbReference type="Proteomes" id="UP000321317">
    <property type="component" value="Unassembled WGS sequence"/>
</dbReference>
<dbReference type="RefSeq" id="WP_131935991.1">
    <property type="nucleotide sequence ID" value="NZ_CP037747.1"/>
</dbReference>
<name>A0ABY3L3A3_9BACT</name>
<keyword evidence="2" id="KW-1185">Reference proteome</keyword>
<organism evidence="1 2">
    <name type="scientific">Campylobacter helveticus</name>
    <dbReference type="NCBI Taxonomy" id="28898"/>
    <lineage>
        <taxon>Bacteria</taxon>
        <taxon>Pseudomonadati</taxon>
        <taxon>Campylobacterota</taxon>
        <taxon>Epsilonproteobacteria</taxon>
        <taxon>Campylobacterales</taxon>
        <taxon>Campylobacteraceae</taxon>
        <taxon>Campylobacter</taxon>
    </lineage>
</organism>